<dbReference type="SUPFAM" id="SSF46785">
    <property type="entry name" value="Winged helix' DNA-binding domain"/>
    <property type="match status" value="1"/>
</dbReference>
<dbReference type="PANTHER" id="PTHR33164:SF89">
    <property type="entry name" value="MARR FAMILY REGULATORY PROTEIN"/>
    <property type="match status" value="1"/>
</dbReference>
<organism evidence="2 3">
    <name type="scientific">Arthrobacter horti</name>
    <dbReference type="NCBI Taxonomy" id="3068273"/>
    <lineage>
        <taxon>Bacteria</taxon>
        <taxon>Bacillati</taxon>
        <taxon>Actinomycetota</taxon>
        <taxon>Actinomycetes</taxon>
        <taxon>Micrococcales</taxon>
        <taxon>Micrococcaceae</taxon>
        <taxon>Arthrobacter</taxon>
    </lineage>
</organism>
<name>A0ABT9INE0_9MICC</name>
<feature type="domain" description="HTH marR-type" evidence="1">
    <location>
        <begin position="5"/>
        <end position="137"/>
    </location>
</feature>
<sequence>MPQRPARIGFLLAQLGAHAADIFAEQTRSLGITPSEAGVIRIVARNPGISQRALADRLGAVQSRVVTLVDRLESAGLVSRTRSESDRRMQLLALTNAGESMLGGLRQAAEEQEKQLTSGFTEEQKTALFELLSALGAARGLDAEVHPGYRS</sequence>
<accession>A0ABT9INE0</accession>
<dbReference type="PRINTS" id="PR00598">
    <property type="entry name" value="HTHMARR"/>
</dbReference>
<dbReference type="InterPro" id="IPR039422">
    <property type="entry name" value="MarR/SlyA-like"/>
</dbReference>
<dbReference type="PROSITE" id="PS50995">
    <property type="entry name" value="HTH_MARR_2"/>
    <property type="match status" value="1"/>
</dbReference>
<comment type="caution">
    <text evidence="2">The sequence shown here is derived from an EMBL/GenBank/DDBJ whole genome shotgun (WGS) entry which is preliminary data.</text>
</comment>
<dbReference type="SMART" id="SM00347">
    <property type="entry name" value="HTH_MARR"/>
    <property type="match status" value="1"/>
</dbReference>
<keyword evidence="3" id="KW-1185">Reference proteome</keyword>
<dbReference type="InterPro" id="IPR000835">
    <property type="entry name" value="HTH_MarR-typ"/>
</dbReference>
<dbReference type="Gene3D" id="1.10.10.10">
    <property type="entry name" value="Winged helix-like DNA-binding domain superfamily/Winged helix DNA-binding domain"/>
    <property type="match status" value="1"/>
</dbReference>
<evidence type="ECO:0000313" key="2">
    <source>
        <dbReference type="EMBL" id="MDP5227103.1"/>
    </source>
</evidence>
<dbReference type="PANTHER" id="PTHR33164">
    <property type="entry name" value="TRANSCRIPTIONAL REGULATOR, MARR FAMILY"/>
    <property type="match status" value="1"/>
</dbReference>
<reference evidence="2 3" key="1">
    <citation type="submission" date="2023-08" db="EMBL/GenBank/DDBJ databases">
        <title>Arthrobacter horti sp. nov., isolated from forest soil.</title>
        <authorList>
            <person name="Park M."/>
        </authorList>
    </citation>
    <scope>NUCLEOTIDE SEQUENCE [LARGE SCALE GENOMIC DNA]</scope>
    <source>
        <strain evidence="2 3">YJM1</strain>
    </source>
</reference>
<gene>
    <name evidence="2" type="ORF">Q9R02_08070</name>
</gene>
<dbReference type="InterPro" id="IPR036388">
    <property type="entry name" value="WH-like_DNA-bd_sf"/>
</dbReference>
<evidence type="ECO:0000313" key="3">
    <source>
        <dbReference type="Proteomes" id="UP001232725"/>
    </source>
</evidence>
<proteinExistence type="predicted"/>
<protein>
    <submittedName>
        <fullName evidence="2">MarR family transcriptional regulator</fullName>
    </submittedName>
</protein>
<dbReference type="Pfam" id="PF12802">
    <property type="entry name" value="MarR_2"/>
    <property type="match status" value="1"/>
</dbReference>
<dbReference type="InterPro" id="IPR036390">
    <property type="entry name" value="WH_DNA-bd_sf"/>
</dbReference>
<dbReference type="Proteomes" id="UP001232725">
    <property type="component" value="Unassembled WGS sequence"/>
</dbReference>
<dbReference type="RefSeq" id="WP_305996154.1">
    <property type="nucleotide sequence ID" value="NZ_JAVALS010000004.1"/>
</dbReference>
<evidence type="ECO:0000259" key="1">
    <source>
        <dbReference type="PROSITE" id="PS50995"/>
    </source>
</evidence>
<dbReference type="EMBL" id="JAVALS010000004">
    <property type="protein sequence ID" value="MDP5227103.1"/>
    <property type="molecule type" value="Genomic_DNA"/>
</dbReference>